<dbReference type="PANTHER" id="PTHR30204">
    <property type="entry name" value="REDOX-CYCLING DRUG-SENSING TRANSCRIPTIONAL ACTIVATOR SOXR"/>
    <property type="match status" value="1"/>
</dbReference>
<keyword evidence="1" id="KW-0678">Repressor</keyword>
<evidence type="ECO:0000256" key="4">
    <source>
        <dbReference type="ARBA" id="ARBA00023163"/>
    </source>
</evidence>
<organism evidence="6 7">
    <name type="scientific">Rhizobium alvei</name>
    <dbReference type="NCBI Taxonomy" id="1132659"/>
    <lineage>
        <taxon>Bacteria</taxon>
        <taxon>Pseudomonadati</taxon>
        <taxon>Pseudomonadota</taxon>
        <taxon>Alphaproteobacteria</taxon>
        <taxon>Hyphomicrobiales</taxon>
        <taxon>Rhizobiaceae</taxon>
        <taxon>Rhizobium/Agrobacterium group</taxon>
        <taxon>Rhizobium</taxon>
    </lineage>
</organism>
<dbReference type="InterPro" id="IPR047057">
    <property type="entry name" value="MerR_fam"/>
</dbReference>
<dbReference type="PANTHER" id="PTHR30204:SF69">
    <property type="entry name" value="MERR-FAMILY TRANSCRIPTIONAL REGULATOR"/>
    <property type="match status" value="1"/>
</dbReference>
<dbReference type="SMART" id="SM00422">
    <property type="entry name" value="HTH_MERR"/>
    <property type="match status" value="1"/>
</dbReference>
<evidence type="ECO:0000313" key="6">
    <source>
        <dbReference type="EMBL" id="MDO6963424.1"/>
    </source>
</evidence>
<evidence type="ECO:0000256" key="1">
    <source>
        <dbReference type="ARBA" id="ARBA00022491"/>
    </source>
</evidence>
<evidence type="ECO:0000313" key="7">
    <source>
        <dbReference type="Proteomes" id="UP001174932"/>
    </source>
</evidence>
<evidence type="ECO:0000259" key="5">
    <source>
        <dbReference type="PROSITE" id="PS50937"/>
    </source>
</evidence>
<dbReference type="InterPro" id="IPR016032">
    <property type="entry name" value="Sig_transdc_resp-reg_C-effctor"/>
</dbReference>
<dbReference type="Gene3D" id="1.10.1660.10">
    <property type="match status" value="1"/>
</dbReference>
<protein>
    <submittedName>
        <fullName evidence="6">MerR family transcriptional regulator</fullName>
    </submittedName>
</protein>
<proteinExistence type="predicted"/>
<dbReference type="SUPFAM" id="SSF46894">
    <property type="entry name" value="C-terminal effector domain of the bipartite response regulators"/>
    <property type="match status" value="1"/>
</dbReference>
<keyword evidence="3" id="KW-0238">DNA-binding</keyword>
<evidence type="ECO:0000256" key="2">
    <source>
        <dbReference type="ARBA" id="ARBA00023015"/>
    </source>
</evidence>
<keyword evidence="7" id="KW-1185">Reference proteome</keyword>
<dbReference type="Gene3D" id="1.10.10.10">
    <property type="entry name" value="Winged helix-like DNA-binding domain superfamily/Winged helix DNA-binding domain"/>
    <property type="match status" value="1"/>
</dbReference>
<dbReference type="EMBL" id="JAUOZU010000005">
    <property type="protein sequence ID" value="MDO6963424.1"/>
    <property type="molecule type" value="Genomic_DNA"/>
</dbReference>
<dbReference type="RefSeq" id="WP_304375331.1">
    <property type="nucleotide sequence ID" value="NZ_JAUOZU010000005.1"/>
</dbReference>
<dbReference type="InterPro" id="IPR000551">
    <property type="entry name" value="MerR-type_HTH_dom"/>
</dbReference>
<evidence type="ECO:0000256" key="3">
    <source>
        <dbReference type="ARBA" id="ARBA00023125"/>
    </source>
</evidence>
<dbReference type="InterPro" id="IPR009061">
    <property type="entry name" value="DNA-bd_dom_put_sf"/>
</dbReference>
<accession>A0ABT8YIA0</accession>
<name>A0ABT8YIA0_9HYPH</name>
<keyword evidence="4" id="KW-0804">Transcription</keyword>
<dbReference type="CDD" id="cd00592">
    <property type="entry name" value="HTH_MerR-like"/>
    <property type="match status" value="1"/>
</dbReference>
<comment type="caution">
    <text evidence="6">The sequence shown here is derived from an EMBL/GenBank/DDBJ whole genome shotgun (WGS) entry which is preliminary data.</text>
</comment>
<gene>
    <name evidence="6" type="ORF">Q4481_05605</name>
</gene>
<dbReference type="SUPFAM" id="SSF46955">
    <property type="entry name" value="Putative DNA-binding domain"/>
    <property type="match status" value="1"/>
</dbReference>
<dbReference type="Proteomes" id="UP001174932">
    <property type="component" value="Unassembled WGS sequence"/>
</dbReference>
<feature type="domain" description="HTH merR-type" evidence="5">
    <location>
        <begin position="1"/>
        <end position="62"/>
    </location>
</feature>
<reference evidence="6" key="1">
    <citation type="journal article" date="2015" name="Int. J. Syst. Evol. Microbiol.">
        <title>Rhizobium alvei sp. nov., isolated from a freshwater river.</title>
        <authorList>
            <person name="Sheu S.Y."/>
            <person name="Huang H.W."/>
            <person name="Young C.C."/>
            <person name="Chen W.M."/>
        </authorList>
    </citation>
    <scope>NUCLEOTIDE SEQUENCE</scope>
    <source>
        <strain evidence="6">TNR-22</strain>
    </source>
</reference>
<keyword evidence="2" id="KW-0805">Transcription regulation</keyword>
<reference evidence="6" key="2">
    <citation type="submission" date="2023-07" db="EMBL/GenBank/DDBJ databases">
        <authorList>
            <person name="Shen H."/>
        </authorList>
    </citation>
    <scope>NUCLEOTIDE SEQUENCE</scope>
    <source>
        <strain evidence="6">TNR-22</strain>
    </source>
</reference>
<sequence length="186" mass="20966">MADAFGVTHRTLHFYEEKGLIHPTRSGSMRTYPTDQVTRMAFVTFCRETGMPVAQIQDLLSEMETATTQEQTEQIFRRALVERRAELAANQALVRRQMQQIAEYLADSVSDRGDEDSDERLPFLTEFENTCLALMAEGYTPVRIAAATRRNIDEILDVEASVIRKFGSSNRFQAVAKAVLLGLVGE</sequence>
<dbReference type="PROSITE" id="PS50937">
    <property type="entry name" value="HTH_MERR_2"/>
    <property type="match status" value="1"/>
</dbReference>
<dbReference type="InterPro" id="IPR036388">
    <property type="entry name" value="WH-like_DNA-bd_sf"/>
</dbReference>
<dbReference type="Pfam" id="PF13411">
    <property type="entry name" value="MerR_1"/>
    <property type="match status" value="1"/>
</dbReference>